<dbReference type="Pfam" id="PF01943">
    <property type="entry name" value="Polysacc_synt"/>
    <property type="match status" value="1"/>
</dbReference>
<feature type="transmembrane region" description="Helical" evidence="6">
    <location>
        <begin position="244"/>
        <end position="261"/>
    </location>
</feature>
<evidence type="ECO:0000256" key="3">
    <source>
        <dbReference type="ARBA" id="ARBA00022692"/>
    </source>
</evidence>
<evidence type="ECO:0000256" key="1">
    <source>
        <dbReference type="ARBA" id="ARBA00004651"/>
    </source>
</evidence>
<keyword evidence="3 6" id="KW-0812">Transmembrane</keyword>
<dbReference type="GO" id="GO:0005886">
    <property type="term" value="C:plasma membrane"/>
    <property type="evidence" value="ECO:0007669"/>
    <property type="project" value="UniProtKB-SubCell"/>
</dbReference>
<reference evidence="7" key="1">
    <citation type="submission" date="2018-06" db="EMBL/GenBank/DDBJ databases">
        <authorList>
            <person name="Zhirakovskaya E."/>
        </authorList>
    </citation>
    <scope>NUCLEOTIDE SEQUENCE</scope>
</reference>
<feature type="transmembrane region" description="Helical" evidence="6">
    <location>
        <begin position="65"/>
        <end position="89"/>
    </location>
</feature>
<proteinExistence type="predicted"/>
<feature type="transmembrane region" description="Helical" evidence="6">
    <location>
        <begin position="203"/>
        <end position="224"/>
    </location>
</feature>
<evidence type="ECO:0000256" key="6">
    <source>
        <dbReference type="SAM" id="Phobius"/>
    </source>
</evidence>
<keyword evidence="4 6" id="KW-1133">Transmembrane helix</keyword>
<comment type="subcellular location">
    <subcellularLocation>
        <location evidence="1">Cell membrane</location>
        <topology evidence="1">Multi-pass membrane protein</topology>
    </subcellularLocation>
</comment>
<name>A0A3B0WUT1_9ZZZZ</name>
<evidence type="ECO:0000313" key="7">
    <source>
        <dbReference type="EMBL" id="VAW52939.1"/>
    </source>
</evidence>
<dbReference type="InterPro" id="IPR002797">
    <property type="entry name" value="Polysacc_synth"/>
</dbReference>
<protein>
    <submittedName>
        <fullName evidence="7">Uncharacterized protein</fullName>
    </submittedName>
</protein>
<feature type="transmembrane region" description="Helical" evidence="6">
    <location>
        <begin position="172"/>
        <end position="197"/>
    </location>
</feature>
<dbReference type="PANTHER" id="PTHR30250:SF11">
    <property type="entry name" value="O-ANTIGEN TRANSPORTER-RELATED"/>
    <property type="match status" value="1"/>
</dbReference>
<feature type="transmembrane region" description="Helical" evidence="6">
    <location>
        <begin position="361"/>
        <end position="385"/>
    </location>
</feature>
<feature type="transmembrane region" description="Helical" evidence="6">
    <location>
        <begin position="418"/>
        <end position="439"/>
    </location>
</feature>
<accession>A0A3B0WUT1</accession>
<dbReference type="CDD" id="cd13128">
    <property type="entry name" value="MATE_Wzx_like"/>
    <property type="match status" value="1"/>
</dbReference>
<evidence type="ECO:0000256" key="2">
    <source>
        <dbReference type="ARBA" id="ARBA00022475"/>
    </source>
</evidence>
<feature type="transmembrane region" description="Helical" evidence="6">
    <location>
        <begin position="144"/>
        <end position="160"/>
    </location>
</feature>
<dbReference type="AlphaFoldDB" id="A0A3B0WUT1"/>
<feature type="transmembrane region" description="Helical" evidence="6">
    <location>
        <begin position="328"/>
        <end position="349"/>
    </location>
</feature>
<dbReference type="EMBL" id="UOFE01000031">
    <property type="protein sequence ID" value="VAW52939.1"/>
    <property type="molecule type" value="Genomic_DNA"/>
</dbReference>
<feature type="transmembrane region" description="Helical" evidence="6">
    <location>
        <begin position="37"/>
        <end position="59"/>
    </location>
</feature>
<dbReference type="InterPro" id="IPR050833">
    <property type="entry name" value="Poly_Biosynth_Transport"/>
</dbReference>
<feature type="transmembrane region" description="Helical" evidence="6">
    <location>
        <begin position="110"/>
        <end position="132"/>
    </location>
</feature>
<evidence type="ECO:0000256" key="4">
    <source>
        <dbReference type="ARBA" id="ARBA00022989"/>
    </source>
</evidence>
<feature type="transmembrane region" description="Helical" evidence="6">
    <location>
        <begin position="392"/>
        <end position="412"/>
    </location>
</feature>
<evidence type="ECO:0000256" key="5">
    <source>
        <dbReference type="ARBA" id="ARBA00023136"/>
    </source>
</evidence>
<sequence>MFQIIKQHIHEILQTLRGKEGSDSITQHLVKGASGAFGINVGSNILLFILSVILARSLGAAEYGVYMYVLTWILALSMPAGMGLPRMLVRNVASYHEQSEWGLIRGLVRWTNLIVLSASLATIILVIAITFFLKPKINTESLDILWLALILLPILTYIRLQQSTMQGFHRVVIGSLPEAIIQPLIFILLTGALYVLFKEHFDAYWVVFIQILATFAALFTSIYLLRKTIPANVKQSKIKYEKKIWLRSALVLLFMGGLNIINSRADILMLGAITGTDSVGIYSIASRGAEFITFLMIPIHAALGPTIAKLYTSHDTERLQRIITKSTWITAALSLPIALGFIIFGYWFLLIFGTEFTQGQLALNILSIGKIASVIMGPVILLLVMTHHERDATLALALSAALNILLNTILIPQWGLNGAATATTASFILSNILMAIFVYRRIQINPGIIKIKFGHK</sequence>
<dbReference type="PANTHER" id="PTHR30250">
    <property type="entry name" value="PST FAMILY PREDICTED COLANIC ACID TRANSPORTER"/>
    <property type="match status" value="1"/>
</dbReference>
<keyword evidence="2" id="KW-1003">Cell membrane</keyword>
<keyword evidence="5 6" id="KW-0472">Membrane</keyword>
<organism evidence="7">
    <name type="scientific">hydrothermal vent metagenome</name>
    <dbReference type="NCBI Taxonomy" id="652676"/>
    <lineage>
        <taxon>unclassified sequences</taxon>
        <taxon>metagenomes</taxon>
        <taxon>ecological metagenomes</taxon>
    </lineage>
</organism>
<gene>
    <name evidence="7" type="ORF">MNBD_GAMMA05-1881</name>
</gene>